<keyword evidence="2 6" id="KW-0489">Methyltransferase</keyword>
<dbReference type="SUPFAM" id="SSF55315">
    <property type="entry name" value="L30e-like"/>
    <property type="match status" value="1"/>
</dbReference>
<feature type="domain" description="MRM3-like substrate binding" evidence="5">
    <location>
        <begin position="15"/>
        <end position="101"/>
    </location>
</feature>
<name>A0A261FKT5_9BIFI</name>
<dbReference type="CDD" id="cd18095">
    <property type="entry name" value="SpoU-like_rRNA-MTase"/>
    <property type="match status" value="1"/>
</dbReference>
<evidence type="ECO:0000256" key="1">
    <source>
        <dbReference type="ARBA" id="ARBA00007228"/>
    </source>
</evidence>
<dbReference type="InterPro" id="IPR029028">
    <property type="entry name" value="Alpha/beta_knot_MTases"/>
</dbReference>
<evidence type="ECO:0000259" key="5">
    <source>
        <dbReference type="Pfam" id="PF22435"/>
    </source>
</evidence>
<organism evidence="6 7">
    <name type="scientific">Bifidobacterium myosotis</name>
    <dbReference type="NCBI Taxonomy" id="1630166"/>
    <lineage>
        <taxon>Bacteria</taxon>
        <taxon>Bacillati</taxon>
        <taxon>Actinomycetota</taxon>
        <taxon>Actinomycetes</taxon>
        <taxon>Bifidobacteriales</taxon>
        <taxon>Bifidobacteriaceae</taxon>
        <taxon>Bifidobacterium</taxon>
    </lineage>
</organism>
<dbReference type="InterPro" id="IPR051259">
    <property type="entry name" value="rRNA_Methyltransferase"/>
</dbReference>
<dbReference type="Pfam" id="PF00588">
    <property type="entry name" value="SpoU_methylase"/>
    <property type="match status" value="1"/>
</dbReference>
<dbReference type="InterPro" id="IPR029064">
    <property type="entry name" value="Ribosomal_eL30-like_sf"/>
</dbReference>
<keyword evidence="3 6" id="KW-0808">Transferase</keyword>
<accession>A0A261FKT5</accession>
<protein>
    <submittedName>
        <fullName evidence="6">rRNA methyltransferase</fullName>
    </submittedName>
</protein>
<dbReference type="GO" id="GO:0003723">
    <property type="term" value="F:RNA binding"/>
    <property type="evidence" value="ECO:0007669"/>
    <property type="project" value="InterPro"/>
</dbReference>
<feature type="domain" description="tRNA/rRNA methyltransferase SpoU type" evidence="4">
    <location>
        <begin position="132"/>
        <end position="277"/>
    </location>
</feature>
<gene>
    <name evidence="6" type="ORF">BMYO_1266</name>
</gene>
<evidence type="ECO:0000256" key="3">
    <source>
        <dbReference type="ARBA" id="ARBA00022679"/>
    </source>
</evidence>
<dbReference type="InterPro" id="IPR053888">
    <property type="entry name" value="MRM3-like_sub_bind"/>
</dbReference>
<dbReference type="SUPFAM" id="SSF75217">
    <property type="entry name" value="alpha/beta knot"/>
    <property type="match status" value="1"/>
</dbReference>
<dbReference type="Gene3D" id="3.40.1280.10">
    <property type="match status" value="1"/>
</dbReference>
<evidence type="ECO:0000313" key="6">
    <source>
        <dbReference type="EMBL" id="OZG59698.1"/>
    </source>
</evidence>
<dbReference type="Gene3D" id="3.30.1330.30">
    <property type="match status" value="1"/>
</dbReference>
<sequence>MPINAQILDNPKSDRVRRVADLARAKGRERSGRFLIEGPQSVREAVTWRPDVVQDLYVEVAQALDHPRIASSTLEKIVDTSQDATIYVHRCTGEVIRRISSDAQGIVAVGNANAIRWSVEDVDLGGAPQVAAFWQVRDPGNAGTVIRAADAAGCDAVVFVDDCVDMLNPKVIRSTVGSLFHLPVLTMGTEEFFAWTAAQHMDVWAADVYGIPGREPESLPSVLADPGAAGRPKTVLFGNEARGLEPGILARCGRIVSIPLYGKAESLNLATSAAVMLMSLAMSRHIETM</sequence>
<keyword evidence="7" id="KW-1185">Reference proteome</keyword>
<dbReference type="GO" id="GO:0032259">
    <property type="term" value="P:methylation"/>
    <property type="evidence" value="ECO:0007669"/>
    <property type="project" value="UniProtKB-KW"/>
</dbReference>
<dbReference type="RefSeq" id="WP_094667709.1">
    <property type="nucleotide sequence ID" value="NZ_MWWW01000013.1"/>
</dbReference>
<dbReference type="InterPro" id="IPR001537">
    <property type="entry name" value="SpoU_MeTrfase"/>
</dbReference>
<dbReference type="GO" id="GO:0006396">
    <property type="term" value="P:RNA processing"/>
    <property type="evidence" value="ECO:0007669"/>
    <property type="project" value="InterPro"/>
</dbReference>
<comment type="similarity">
    <text evidence="1">Belongs to the class IV-like SAM-binding methyltransferase superfamily. RNA methyltransferase TrmH family.</text>
</comment>
<reference evidence="6 7" key="1">
    <citation type="journal article" date="2017" name="BMC Genomics">
        <title>Comparative genomic and phylogenomic analyses of the Bifidobacteriaceae family.</title>
        <authorList>
            <person name="Lugli G.A."/>
            <person name="Milani C."/>
            <person name="Turroni F."/>
            <person name="Duranti S."/>
            <person name="Mancabelli L."/>
            <person name="Mangifesta M."/>
            <person name="Ferrario C."/>
            <person name="Modesto M."/>
            <person name="Mattarelli P."/>
            <person name="Jiri K."/>
            <person name="van Sinderen D."/>
            <person name="Ventura M."/>
        </authorList>
    </citation>
    <scope>NUCLEOTIDE SEQUENCE [LARGE SCALE GENOMIC DNA]</scope>
    <source>
        <strain evidence="6 7">DSM 100196</strain>
    </source>
</reference>
<dbReference type="OrthoDB" id="9794400at2"/>
<evidence type="ECO:0000313" key="7">
    <source>
        <dbReference type="Proteomes" id="UP000216871"/>
    </source>
</evidence>
<dbReference type="EMBL" id="MWWW01000013">
    <property type="protein sequence ID" value="OZG59698.1"/>
    <property type="molecule type" value="Genomic_DNA"/>
</dbReference>
<dbReference type="Proteomes" id="UP000216871">
    <property type="component" value="Unassembled WGS sequence"/>
</dbReference>
<dbReference type="Pfam" id="PF22435">
    <property type="entry name" value="MRM3-like_sub_bind"/>
    <property type="match status" value="1"/>
</dbReference>
<dbReference type="AlphaFoldDB" id="A0A261FKT5"/>
<dbReference type="InterPro" id="IPR029026">
    <property type="entry name" value="tRNA_m1G_MTases_N"/>
</dbReference>
<dbReference type="PANTHER" id="PTHR43191:SF2">
    <property type="entry name" value="RRNA METHYLTRANSFERASE 3, MITOCHONDRIAL"/>
    <property type="match status" value="1"/>
</dbReference>
<proteinExistence type="inferred from homology"/>
<dbReference type="GO" id="GO:0008173">
    <property type="term" value="F:RNA methyltransferase activity"/>
    <property type="evidence" value="ECO:0007669"/>
    <property type="project" value="InterPro"/>
</dbReference>
<evidence type="ECO:0000256" key="2">
    <source>
        <dbReference type="ARBA" id="ARBA00022603"/>
    </source>
</evidence>
<dbReference type="PANTHER" id="PTHR43191">
    <property type="entry name" value="RRNA METHYLTRANSFERASE 3"/>
    <property type="match status" value="1"/>
</dbReference>
<evidence type="ECO:0000259" key="4">
    <source>
        <dbReference type="Pfam" id="PF00588"/>
    </source>
</evidence>
<comment type="caution">
    <text evidence="6">The sequence shown here is derived from an EMBL/GenBank/DDBJ whole genome shotgun (WGS) entry which is preliminary data.</text>
</comment>